<gene>
    <name evidence="1" type="ORF">PXEA_LOCUS25087</name>
</gene>
<evidence type="ECO:0000313" key="1">
    <source>
        <dbReference type="EMBL" id="VEL31647.1"/>
    </source>
</evidence>
<reference evidence="1" key="1">
    <citation type="submission" date="2018-11" db="EMBL/GenBank/DDBJ databases">
        <authorList>
            <consortium name="Pathogen Informatics"/>
        </authorList>
    </citation>
    <scope>NUCLEOTIDE SEQUENCE</scope>
</reference>
<keyword evidence="2" id="KW-1185">Reference proteome</keyword>
<organism evidence="1 2">
    <name type="scientific">Protopolystoma xenopodis</name>
    <dbReference type="NCBI Taxonomy" id="117903"/>
    <lineage>
        <taxon>Eukaryota</taxon>
        <taxon>Metazoa</taxon>
        <taxon>Spiralia</taxon>
        <taxon>Lophotrochozoa</taxon>
        <taxon>Platyhelminthes</taxon>
        <taxon>Monogenea</taxon>
        <taxon>Polyopisthocotylea</taxon>
        <taxon>Polystomatidea</taxon>
        <taxon>Polystomatidae</taxon>
        <taxon>Protopolystoma</taxon>
    </lineage>
</organism>
<evidence type="ECO:0000313" key="2">
    <source>
        <dbReference type="Proteomes" id="UP000784294"/>
    </source>
</evidence>
<protein>
    <submittedName>
        <fullName evidence="1">Uncharacterized protein</fullName>
    </submittedName>
</protein>
<dbReference type="Proteomes" id="UP000784294">
    <property type="component" value="Unassembled WGS sequence"/>
</dbReference>
<sequence>MDQPSIFIKDFPSRKIKADADYSLQSSVHSLRLHNESEFASGGRISTLAPLISLAKSQPGATTNVYGDTKDQSDIERNHAGIAGHLYNRHFEFRISNSASFGLAGPPGALPLFVAAGTAAASIGIPVSGRSNAVGAAGRTQGILNLLLGEAKSDALTEARFDLNGGKYLPGAADFDSPGNILWLIGKIFL</sequence>
<proteinExistence type="predicted"/>
<comment type="caution">
    <text evidence="1">The sequence shown here is derived from an EMBL/GenBank/DDBJ whole genome shotgun (WGS) entry which is preliminary data.</text>
</comment>
<name>A0A448X9L5_9PLAT</name>
<dbReference type="AlphaFoldDB" id="A0A448X9L5"/>
<accession>A0A448X9L5</accession>
<dbReference type="EMBL" id="CAAALY010124959">
    <property type="protein sequence ID" value="VEL31647.1"/>
    <property type="molecule type" value="Genomic_DNA"/>
</dbReference>